<dbReference type="InterPro" id="IPR006595">
    <property type="entry name" value="CTLH_C"/>
</dbReference>
<comment type="caution">
    <text evidence="4">The sequence shown here is derived from an EMBL/GenBank/DDBJ whole genome shotgun (WGS) entry which is preliminary data.</text>
</comment>
<organism evidence="4 5">
    <name type="scientific">Diaporthe australafricana</name>
    <dbReference type="NCBI Taxonomy" id="127596"/>
    <lineage>
        <taxon>Eukaryota</taxon>
        <taxon>Fungi</taxon>
        <taxon>Dikarya</taxon>
        <taxon>Ascomycota</taxon>
        <taxon>Pezizomycotina</taxon>
        <taxon>Sordariomycetes</taxon>
        <taxon>Sordariomycetidae</taxon>
        <taxon>Diaporthales</taxon>
        <taxon>Diaporthaceae</taxon>
        <taxon>Diaporthe</taxon>
    </lineage>
</organism>
<dbReference type="PROSITE" id="PS50897">
    <property type="entry name" value="CTLH"/>
    <property type="match status" value="1"/>
</dbReference>
<dbReference type="SMART" id="SM00668">
    <property type="entry name" value="CTLH"/>
    <property type="match status" value="1"/>
</dbReference>
<evidence type="ECO:0000256" key="2">
    <source>
        <dbReference type="SAM" id="MobiDB-lite"/>
    </source>
</evidence>
<evidence type="ECO:0000313" key="5">
    <source>
        <dbReference type="Proteomes" id="UP001583177"/>
    </source>
</evidence>
<reference evidence="4 5" key="1">
    <citation type="journal article" date="2024" name="IMA Fungus">
        <title>IMA Genome - F19 : A genome assembly and annotation guide to empower mycologists, including annotated draft genome sequences of Ceratocystis pirilliformis, Diaporthe australafricana, Fusarium ophioides, Paecilomyces lecythidis, and Sporothrix stenoceras.</title>
        <authorList>
            <person name="Aylward J."/>
            <person name="Wilson A.M."/>
            <person name="Visagie C.M."/>
            <person name="Spraker J."/>
            <person name="Barnes I."/>
            <person name="Buitendag C."/>
            <person name="Ceriani C."/>
            <person name="Del Mar Angel L."/>
            <person name="du Plessis D."/>
            <person name="Fuchs T."/>
            <person name="Gasser K."/>
            <person name="Kramer D."/>
            <person name="Li W."/>
            <person name="Munsamy K."/>
            <person name="Piso A."/>
            <person name="Price J.L."/>
            <person name="Sonnekus B."/>
            <person name="Thomas C."/>
            <person name="van der Nest A."/>
            <person name="van Dijk A."/>
            <person name="van Heerden A."/>
            <person name="van Vuuren N."/>
            <person name="Yilmaz N."/>
            <person name="Duong T.A."/>
            <person name="van der Merwe N.A."/>
            <person name="Wingfield M.J."/>
            <person name="Wingfield B.D."/>
        </authorList>
    </citation>
    <scope>NUCLEOTIDE SEQUENCE [LARGE SCALE GENOMIC DNA]</scope>
    <source>
        <strain evidence="4 5">CMW 18300</strain>
    </source>
</reference>
<comment type="function">
    <text evidence="1">Involved in the proteasome-dependent degradation of fructose-1,6-bisphosphatase.</text>
</comment>
<dbReference type="SMART" id="SM00667">
    <property type="entry name" value="LisH"/>
    <property type="match status" value="1"/>
</dbReference>
<feature type="region of interest" description="Disordered" evidence="2">
    <location>
        <begin position="165"/>
        <end position="193"/>
    </location>
</feature>
<gene>
    <name evidence="4" type="ORF">Daus18300_013258</name>
</gene>
<dbReference type="InterPro" id="IPR006594">
    <property type="entry name" value="LisH"/>
</dbReference>
<feature type="compositionally biased region" description="Polar residues" evidence="2">
    <location>
        <begin position="177"/>
        <end position="188"/>
    </location>
</feature>
<accession>A0ABR3VZT8</accession>
<protein>
    <recommendedName>
        <fullName evidence="3">CTLH domain-containing protein</fullName>
    </recommendedName>
</protein>
<evidence type="ECO:0000313" key="4">
    <source>
        <dbReference type="EMBL" id="KAL1849434.1"/>
    </source>
</evidence>
<evidence type="ECO:0000256" key="1">
    <source>
        <dbReference type="ARBA" id="ARBA00002343"/>
    </source>
</evidence>
<dbReference type="Proteomes" id="UP001583177">
    <property type="component" value="Unassembled WGS sequence"/>
</dbReference>
<proteinExistence type="predicted"/>
<dbReference type="Pfam" id="PF08513">
    <property type="entry name" value="LisH"/>
    <property type="match status" value="1"/>
</dbReference>
<feature type="domain" description="CTLH" evidence="3">
    <location>
        <begin position="108"/>
        <end position="165"/>
    </location>
</feature>
<dbReference type="PROSITE" id="PS50896">
    <property type="entry name" value="LISH"/>
    <property type="match status" value="1"/>
</dbReference>
<sequence>MSGDHASGPTVVNLSEIMELAADPYWANRGWKEIRQLEKEIEQADTTRLAPPLSETELIQQLVLQFLQHDGYVETARAFAREIQSEKQSLCLDPNEEIPGIDIRDDEDANNRQRIRRAILEGNIDKALKYTKAFYPQVLEEHEQVYFRLRCRKFIEMIRREAETNLVGGGGPKGNHATANVSGNNGHSQPPAVEDMELDEDMEDLDGTTDQRDLTQDALLYGQTLQAEYLGDPRPEVHAALNEIFGLMAYPNPLKESKVAHLLDRKGRVAVAEELNSAILQSLGKSSRAALENMYAQTSVLLDDLAETGGPGAFVTLQSVVDEIDPPVQGF</sequence>
<keyword evidence="5" id="KW-1185">Reference proteome</keyword>
<dbReference type="InterPro" id="IPR050618">
    <property type="entry name" value="Ubq-SigPath_Reg"/>
</dbReference>
<dbReference type="InterPro" id="IPR024964">
    <property type="entry name" value="CTLH/CRA"/>
</dbReference>
<dbReference type="InterPro" id="IPR013144">
    <property type="entry name" value="CRA_dom"/>
</dbReference>
<dbReference type="EMBL" id="JAWRVE010000200">
    <property type="protein sequence ID" value="KAL1849434.1"/>
    <property type="molecule type" value="Genomic_DNA"/>
</dbReference>
<name>A0ABR3VZT8_9PEZI</name>
<dbReference type="Pfam" id="PF10607">
    <property type="entry name" value="CTLH"/>
    <property type="match status" value="1"/>
</dbReference>
<evidence type="ECO:0000259" key="3">
    <source>
        <dbReference type="PROSITE" id="PS50897"/>
    </source>
</evidence>
<dbReference type="PANTHER" id="PTHR12864">
    <property type="entry name" value="RAN BINDING PROTEIN 9-RELATED"/>
    <property type="match status" value="1"/>
</dbReference>
<dbReference type="SMART" id="SM00757">
    <property type="entry name" value="CRA"/>
    <property type="match status" value="1"/>
</dbReference>